<keyword evidence="1" id="KW-0732">Signal</keyword>
<feature type="signal peptide" evidence="1">
    <location>
        <begin position="1"/>
        <end position="23"/>
    </location>
</feature>
<evidence type="ECO:0000313" key="3">
    <source>
        <dbReference type="Proteomes" id="UP000322244"/>
    </source>
</evidence>
<proteinExistence type="predicted"/>
<dbReference type="Proteomes" id="UP000322244">
    <property type="component" value="Unassembled WGS sequence"/>
</dbReference>
<accession>A0A5A7SH56</accession>
<dbReference type="EMBL" id="VLNY01000002">
    <property type="protein sequence ID" value="KAA0024047.1"/>
    <property type="molecule type" value="Genomic_DNA"/>
</dbReference>
<reference evidence="2 3" key="1">
    <citation type="submission" date="2019-07" db="EMBL/GenBank/DDBJ databases">
        <title>Rhodococcus cavernicolus sp. nov., isolated from a cave.</title>
        <authorList>
            <person name="Lee S.D."/>
        </authorList>
    </citation>
    <scope>NUCLEOTIDE SEQUENCE [LARGE SCALE GENOMIC DNA]</scope>
    <source>
        <strain evidence="2 3">C1-24</strain>
    </source>
</reference>
<evidence type="ECO:0000313" key="2">
    <source>
        <dbReference type="EMBL" id="KAA0024047.1"/>
    </source>
</evidence>
<organism evidence="2 3">
    <name type="scientific">Antrihabitans cavernicola</name>
    <dbReference type="NCBI Taxonomy" id="2495913"/>
    <lineage>
        <taxon>Bacteria</taxon>
        <taxon>Bacillati</taxon>
        <taxon>Actinomycetota</taxon>
        <taxon>Actinomycetes</taxon>
        <taxon>Mycobacteriales</taxon>
        <taxon>Nocardiaceae</taxon>
        <taxon>Antrihabitans</taxon>
    </lineage>
</organism>
<name>A0A5A7SH56_9NOCA</name>
<sequence length="127" mass="12892">MIASRTIRNAAAVVLIAAASAVAAPAVANAWWLIPSPSLFCATGYVDLFAGNVIIVDPTVTAATPSNVNFAWVAENGSVGRSVMVPTAGELVATPAPPELGRRGILNGWYTTGAGTCAFATVILPLP</sequence>
<comment type="caution">
    <text evidence="2">The sequence shown here is derived from an EMBL/GenBank/DDBJ whole genome shotgun (WGS) entry which is preliminary data.</text>
</comment>
<evidence type="ECO:0000256" key="1">
    <source>
        <dbReference type="SAM" id="SignalP"/>
    </source>
</evidence>
<gene>
    <name evidence="2" type="ORF">FOY51_05630</name>
</gene>
<dbReference type="AlphaFoldDB" id="A0A5A7SH56"/>
<protein>
    <submittedName>
        <fullName evidence="2">Uncharacterized protein</fullName>
    </submittedName>
</protein>
<feature type="chain" id="PRO_5038619797" evidence="1">
    <location>
        <begin position="24"/>
        <end position="127"/>
    </location>
</feature>
<keyword evidence="3" id="KW-1185">Reference proteome</keyword>
<dbReference type="RefSeq" id="WP_149429207.1">
    <property type="nucleotide sequence ID" value="NZ_VLNY01000002.1"/>
</dbReference>